<dbReference type="Proteomes" id="UP001202328">
    <property type="component" value="Unassembled WGS sequence"/>
</dbReference>
<comment type="caution">
    <text evidence="1">The sequence shown here is derived from an EMBL/GenBank/DDBJ whole genome shotgun (WGS) entry which is preliminary data.</text>
</comment>
<accession>A0AAD4SHJ8</accession>
<feature type="non-terminal residue" evidence="1">
    <location>
        <position position="75"/>
    </location>
</feature>
<reference evidence="1" key="1">
    <citation type="submission" date="2022-04" db="EMBL/GenBank/DDBJ databases">
        <title>A functionally conserved STORR gene fusion in Papaver species that diverged 16.8 million years ago.</title>
        <authorList>
            <person name="Catania T."/>
        </authorList>
    </citation>
    <scope>NUCLEOTIDE SEQUENCE</scope>
    <source>
        <strain evidence="1">S-188037</strain>
    </source>
</reference>
<protein>
    <submittedName>
        <fullName evidence="1">Uncharacterized protein</fullName>
    </submittedName>
</protein>
<evidence type="ECO:0000313" key="2">
    <source>
        <dbReference type="Proteomes" id="UP001202328"/>
    </source>
</evidence>
<proteinExistence type="predicted"/>
<sequence>MTLLSNFVKRVYRLPEDIPSSSASMETAVPTHGNTLAGVDEFHNQSSSTLEPTECSTTTTCTSTSNTVQCECWHP</sequence>
<keyword evidence="2" id="KW-1185">Reference proteome</keyword>
<evidence type="ECO:0000313" key="1">
    <source>
        <dbReference type="EMBL" id="KAI3906491.1"/>
    </source>
</evidence>
<gene>
    <name evidence="1" type="ORF">MKW98_009399</name>
</gene>
<organism evidence="1 2">
    <name type="scientific">Papaver atlanticum</name>
    <dbReference type="NCBI Taxonomy" id="357466"/>
    <lineage>
        <taxon>Eukaryota</taxon>
        <taxon>Viridiplantae</taxon>
        <taxon>Streptophyta</taxon>
        <taxon>Embryophyta</taxon>
        <taxon>Tracheophyta</taxon>
        <taxon>Spermatophyta</taxon>
        <taxon>Magnoliopsida</taxon>
        <taxon>Ranunculales</taxon>
        <taxon>Papaveraceae</taxon>
        <taxon>Papaveroideae</taxon>
        <taxon>Papaver</taxon>
    </lineage>
</organism>
<name>A0AAD4SHJ8_9MAGN</name>
<dbReference type="EMBL" id="JAJJMB010010755">
    <property type="protein sequence ID" value="KAI3906491.1"/>
    <property type="molecule type" value="Genomic_DNA"/>
</dbReference>
<dbReference type="AlphaFoldDB" id="A0AAD4SHJ8"/>